<reference evidence="2 3" key="1">
    <citation type="submission" date="2016-05" db="EMBL/GenBank/DDBJ databases">
        <title>A degradative enzymes factory behind the ericoid mycorrhizal symbiosis.</title>
        <authorList>
            <consortium name="DOE Joint Genome Institute"/>
            <person name="Martino E."/>
            <person name="Morin E."/>
            <person name="Grelet G."/>
            <person name="Kuo A."/>
            <person name="Kohler A."/>
            <person name="Daghino S."/>
            <person name="Barry K."/>
            <person name="Choi C."/>
            <person name="Cichocki N."/>
            <person name="Clum A."/>
            <person name="Copeland A."/>
            <person name="Hainaut M."/>
            <person name="Haridas S."/>
            <person name="Labutti K."/>
            <person name="Lindquist E."/>
            <person name="Lipzen A."/>
            <person name="Khouja H.-R."/>
            <person name="Murat C."/>
            <person name="Ohm R."/>
            <person name="Olson A."/>
            <person name="Spatafora J."/>
            <person name="Veneault-Fourrey C."/>
            <person name="Henrissat B."/>
            <person name="Grigoriev I."/>
            <person name="Martin F."/>
            <person name="Perotto S."/>
        </authorList>
    </citation>
    <scope>NUCLEOTIDE SEQUENCE [LARGE SCALE GENOMIC DNA]</scope>
    <source>
        <strain evidence="2 3">UAMH 7357</strain>
    </source>
</reference>
<evidence type="ECO:0000256" key="1">
    <source>
        <dbReference type="SAM" id="MobiDB-lite"/>
    </source>
</evidence>
<gene>
    <name evidence="2" type="ORF">NA56DRAFT_700308</name>
</gene>
<feature type="region of interest" description="Disordered" evidence="1">
    <location>
        <begin position="267"/>
        <end position="299"/>
    </location>
</feature>
<dbReference type="AlphaFoldDB" id="A0A2J6QEH0"/>
<evidence type="ECO:0000313" key="2">
    <source>
        <dbReference type="EMBL" id="PMD24662.1"/>
    </source>
</evidence>
<evidence type="ECO:0008006" key="4">
    <source>
        <dbReference type="Google" id="ProtNLM"/>
    </source>
</evidence>
<accession>A0A2J6QEH0</accession>
<sequence length="299" mass="34565">MAAHLKGALPNEIWIRVLQNLDNDDDIADLWTTCRHVCTAFKEVTESIFRERHLPRTRFDFNLGKFPGVRPQTDSRLTADFEFVELSKDGHTATFRLHGDRPEQLIPPTKERMQEYLNNMDIADPKHTIKIRRDVLDGPIPNLAYNKTTCELSCNWRDLFTAFYGEEALARRLTNKWLDSKVAYLVELKAKMRRGEMGAERIISAAISEIGSGEEICRRNARRARMRHQFRGLDGRTWVPERDGDSKKESDALANLRHLKVLASNEAFSDEEYSDEWEDDDDGDEADDSDEEESTEDEE</sequence>
<dbReference type="EMBL" id="KZ613472">
    <property type="protein sequence ID" value="PMD24662.1"/>
    <property type="molecule type" value="Genomic_DNA"/>
</dbReference>
<dbReference type="Proteomes" id="UP000235672">
    <property type="component" value="Unassembled WGS sequence"/>
</dbReference>
<dbReference type="SUPFAM" id="SSF81383">
    <property type="entry name" value="F-box domain"/>
    <property type="match status" value="1"/>
</dbReference>
<protein>
    <recommendedName>
        <fullName evidence="4">F-box domain-containing protein</fullName>
    </recommendedName>
</protein>
<dbReference type="STRING" id="1745343.A0A2J6QEH0"/>
<keyword evidence="3" id="KW-1185">Reference proteome</keyword>
<dbReference type="OrthoDB" id="2997776at2759"/>
<proteinExistence type="predicted"/>
<name>A0A2J6QEH0_9HELO</name>
<dbReference type="InterPro" id="IPR036047">
    <property type="entry name" value="F-box-like_dom_sf"/>
</dbReference>
<organism evidence="2 3">
    <name type="scientific">Hyaloscypha hepaticicola</name>
    <dbReference type="NCBI Taxonomy" id="2082293"/>
    <lineage>
        <taxon>Eukaryota</taxon>
        <taxon>Fungi</taxon>
        <taxon>Dikarya</taxon>
        <taxon>Ascomycota</taxon>
        <taxon>Pezizomycotina</taxon>
        <taxon>Leotiomycetes</taxon>
        <taxon>Helotiales</taxon>
        <taxon>Hyaloscyphaceae</taxon>
        <taxon>Hyaloscypha</taxon>
    </lineage>
</organism>
<feature type="compositionally biased region" description="Acidic residues" evidence="1">
    <location>
        <begin position="268"/>
        <end position="299"/>
    </location>
</feature>
<evidence type="ECO:0000313" key="3">
    <source>
        <dbReference type="Proteomes" id="UP000235672"/>
    </source>
</evidence>